<evidence type="ECO:0000259" key="3">
    <source>
        <dbReference type="Pfam" id="PF04321"/>
    </source>
</evidence>
<dbReference type="GO" id="GO:0005829">
    <property type="term" value="C:cytosol"/>
    <property type="evidence" value="ECO:0007669"/>
    <property type="project" value="TreeGrafter"/>
</dbReference>
<feature type="domain" description="RmlD-like substrate binding" evidence="3">
    <location>
        <begin position="104"/>
        <end position="180"/>
    </location>
</feature>
<reference evidence="4 5" key="1">
    <citation type="journal article" date="2016" name="Nat. Commun.">
        <title>Thousands of microbial genomes shed light on interconnected biogeochemical processes in an aquifer system.</title>
        <authorList>
            <person name="Anantharaman K."/>
            <person name="Brown C.T."/>
            <person name="Hug L.A."/>
            <person name="Sharon I."/>
            <person name="Castelle C.J."/>
            <person name="Probst A.J."/>
            <person name="Thomas B.C."/>
            <person name="Singh A."/>
            <person name="Wilkins M.J."/>
            <person name="Karaoz U."/>
            <person name="Brodie E.L."/>
            <person name="Williams K.H."/>
            <person name="Hubbard S.S."/>
            <person name="Banfield J.F."/>
        </authorList>
    </citation>
    <scope>NUCLEOTIDE SEQUENCE [LARGE SCALE GENOMIC DNA]</scope>
</reference>
<dbReference type="PANTHER" id="PTHR10491:SF4">
    <property type="entry name" value="METHIONINE ADENOSYLTRANSFERASE 2 SUBUNIT BETA"/>
    <property type="match status" value="1"/>
</dbReference>
<dbReference type="Proteomes" id="UP000176299">
    <property type="component" value="Unassembled WGS sequence"/>
</dbReference>
<evidence type="ECO:0000313" key="4">
    <source>
        <dbReference type="EMBL" id="OGY22632.1"/>
    </source>
</evidence>
<dbReference type="Pfam" id="PF04321">
    <property type="entry name" value="RmlD_sub_bind"/>
    <property type="match status" value="1"/>
</dbReference>
<dbReference type="InterPro" id="IPR005913">
    <property type="entry name" value="dTDP_dehydrorham_reduct"/>
</dbReference>
<dbReference type="UniPathway" id="UPA00124"/>
<comment type="caution">
    <text evidence="4">The sequence shown here is derived from an EMBL/GenBank/DDBJ whole genome shotgun (WGS) entry which is preliminary data.</text>
</comment>
<keyword evidence="2" id="KW-0560">Oxidoreductase</keyword>
<keyword evidence="2" id="KW-0521">NADP</keyword>
<organism evidence="4 5">
    <name type="scientific">Candidatus Woykebacteria bacterium GWA1_44_8</name>
    <dbReference type="NCBI Taxonomy" id="1802591"/>
    <lineage>
        <taxon>Bacteria</taxon>
        <taxon>Candidatus Woykeibacteriota</taxon>
    </lineage>
</organism>
<dbReference type="GO" id="GO:0019305">
    <property type="term" value="P:dTDP-rhamnose biosynthetic process"/>
    <property type="evidence" value="ECO:0007669"/>
    <property type="project" value="UniProtKB-UniPathway"/>
</dbReference>
<dbReference type="PANTHER" id="PTHR10491">
    <property type="entry name" value="DTDP-4-DEHYDRORHAMNOSE REDUCTASE"/>
    <property type="match status" value="1"/>
</dbReference>
<dbReference type="GO" id="GO:0008831">
    <property type="term" value="F:dTDP-4-dehydrorhamnose reductase activity"/>
    <property type="evidence" value="ECO:0007669"/>
    <property type="project" value="UniProtKB-EC"/>
</dbReference>
<dbReference type="EMBL" id="MHCN01000003">
    <property type="protein sequence ID" value="OGY22632.1"/>
    <property type="molecule type" value="Genomic_DNA"/>
</dbReference>
<dbReference type="SUPFAM" id="SSF51735">
    <property type="entry name" value="NAD(P)-binding Rossmann-fold domains"/>
    <property type="match status" value="1"/>
</dbReference>
<comment type="pathway">
    <text evidence="2">Carbohydrate biosynthesis; dTDP-L-rhamnose biosynthesis.</text>
</comment>
<protein>
    <recommendedName>
        <fullName evidence="2">dTDP-4-dehydrorhamnose reductase</fullName>
        <ecNumber evidence="2">1.1.1.133</ecNumber>
    </recommendedName>
</protein>
<evidence type="ECO:0000313" key="5">
    <source>
        <dbReference type="Proteomes" id="UP000176299"/>
    </source>
</evidence>
<comment type="similarity">
    <text evidence="1 2">Belongs to the dTDP-4-dehydrorhamnose reductase family.</text>
</comment>
<dbReference type="Gene3D" id="3.40.50.720">
    <property type="entry name" value="NAD(P)-binding Rossmann-like Domain"/>
    <property type="match status" value="1"/>
</dbReference>
<dbReference type="STRING" id="1802591.A2113_00465"/>
<evidence type="ECO:0000256" key="2">
    <source>
        <dbReference type="RuleBase" id="RU364082"/>
    </source>
</evidence>
<dbReference type="EC" id="1.1.1.133" evidence="2"/>
<evidence type="ECO:0000256" key="1">
    <source>
        <dbReference type="ARBA" id="ARBA00010944"/>
    </source>
</evidence>
<sequence length="298" mass="33090">MFGVRPKVAILGVTGMIGNSIYFCLKDNCELLLVYRNADKLNLLHQKYGGVDTCSKYQLDLLPAYGEYVKGFAGELHCPTLQALLTELKTYDFVINALGIIKPYCDSDPGLAFFVNSAFPQILATELGQKLVHITTDCVFNGSVGAPYDEAAPKLPPDIYGITKALGEPSKAIVLRCSTIGPELMGGRGLLAWLINQSGKEINGYTNHWWNGITSIELGKVCQKIIHHEISVELGIYHIFSDDITKHDLLVKLNQRFNLHCKINPMAAPIAIDRRLRTIKNMNQQLQIPSIDEMITEL</sequence>
<dbReference type="InterPro" id="IPR036291">
    <property type="entry name" value="NAD(P)-bd_dom_sf"/>
</dbReference>
<name>A0A1G1W4M5_9BACT</name>
<dbReference type="InterPro" id="IPR029903">
    <property type="entry name" value="RmlD-like-bd"/>
</dbReference>
<dbReference type="AlphaFoldDB" id="A0A1G1W4M5"/>
<gene>
    <name evidence="4" type="ORF">A2113_00465</name>
</gene>
<accession>A0A1G1W4M5</accession>
<comment type="function">
    <text evidence="2">Catalyzes the reduction of dTDP-6-deoxy-L-lyxo-4-hexulose to yield dTDP-L-rhamnose.</text>
</comment>
<proteinExistence type="inferred from homology"/>